<dbReference type="EMBL" id="CP017015">
    <property type="protein sequence ID" value="AOG60096.1"/>
    <property type="molecule type" value="Genomic_DNA"/>
</dbReference>
<dbReference type="CDD" id="cd06261">
    <property type="entry name" value="TM_PBP2"/>
    <property type="match status" value="1"/>
</dbReference>
<protein>
    <submittedName>
        <fullName evidence="12">Spermidine/putrescine ABC transporter permease</fullName>
    </submittedName>
</protein>
<evidence type="ECO:0000256" key="4">
    <source>
        <dbReference type="ARBA" id="ARBA00022475"/>
    </source>
</evidence>
<keyword evidence="5 8" id="KW-0812">Transmembrane</keyword>
<dbReference type="InterPro" id="IPR035906">
    <property type="entry name" value="MetI-like_sf"/>
</dbReference>
<evidence type="ECO:0000256" key="1">
    <source>
        <dbReference type="ARBA" id="ARBA00004651"/>
    </source>
</evidence>
<dbReference type="InterPro" id="IPR050022">
    <property type="entry name" value="MMSYN1_0195-like"/>
</dbReference>
<dbReference type="Pfam" id="PF02030">
    <property type="entry name" value="Lipoprotein_8"/>
    <property type="match status" value="1"/>
</dbReference>
<feature type="domain" description="ABC transmembrane type-1" evidence="11">
    <location>
        <begin position="59"/>
        <end position="244"/>
    </location>
</feature>
<evidence type="ECO:0000313" key="13">
    <source>
        <dbReference type="Proteomes" id="UP000094378"/>
    </source>
</evidence>
<dbReference type="GO" id="GO:0019808">
    <property type="term" value="F:polyamine binding"/>
    <property type="evidence" value="ECO:0007669"/>
    <property type="project" value="InterPro"/>
</dbReference>
<dbReference type="InterPro" id="IPR051789">
    <property type="entry name" value="Bact_Polyamine_Transport"/>
</dbReference>
<dbReference type="Pfam" id="PF00528">
    <property type="entry name" value="BPD_transp_1"/>
    <property type="match status" value="1"/>
</dbReference>
<evidence type="ECO:0000256" key="10">
    <source>
        <dbReference type="SAM" id="MobiDB-lite"/>
    </source>
</evidence>
<feature type="compositionally biased region" description="Acidic residues" evidence="10">
    <location>
        <begin position="880"/>
        <end position="891"/>
    </location>
</feature>
<name>A0A1B3SJI2_9MOLU</name>
<dbReference type="SUPFAM" id="SSF161098">
    <property type="entry name" value="MetI-like"/>
    <property type="match status" value="1"/>
</dbReference>
<keyword evidence="3 8" id="KW-0813">Transport</keyword>
<dbReference type="PANTHER" id="PTHR43848">
    <property type="entry name" value="PUTRESCINE TRANSPORT SYSTEM PERMEASE PROTEIN POTI"/>
    <property type="match status" value="1"/>
</dbReference>
<dbReference type="GO" id="GO:0055085">
    <property type="term" value="P:transmembrane transport"/>
    <property type="evidence" value="ECO:0007669"/>
    <property type="project" value="InterPro"/>
</dbReference>
<dbReference type="GO" id="GO:0015846">
    <property type="term" value="P:polyamine transport"/>
    <property type="evidence" value="ECO:0007669"/>
    <property type="project" value="InterPro"/>
</dbReference>
<dbReference type="GO" id="GO:0042597">
    <property type="term" value="C:periplasmic space"/>
    <property type="evidence" value="ECO:0007669"/>
    <property type="project" value="InterPro"/>
</dbReference>
<feature type="transmembrane region" description="Helical" evidence="8">
    <location>
        <begin position="59"/>
        <end position="82"/>
    </location>
</feature>
<dbReference type="NCBIfam" id="NF043073">
    <property type="entry name" value="MMSYN1_0195"/>
    <property type="match status" value="1"/>
</dbReference>
<dbReference type="PRINTS" id="PR00909">
    <property type="entry name" value="SPERMDNBNDNG"/>
</dbReference>
<feature type="transmembrane region" description="Helical" evidence="8">
    <location>
        <begin position="103"/>
        <end position="121"/>
    </location>
</feature>
<keyword evidence="7 8" id="KW-0472">Membrane</keyword>
<evidence type="ECO:0000313" key="12">
    <source>
        <dbReference type="EMBL" id="AOG60096.1"/>
    </source>
</evidence>
<organism evidence="12 13">
    <name type="scientific">Spiroplasma helicoides</name>
    <dbReference type="NCBI Taxonomy" id="216938"/>
    <lineage>
        <taxon>Bacteria</taxon>
        <taxon>Bacillati</taxon>
        <taxon>Mycoplasmatota</taxon>
        <taxon>Mollicutes</taxon>
        <taxon>Entomoplasmatales</taxon>
        <taxon>Spiroplasmataceae</taxon>
        <taxon>Spiroplasma</taxon>
    </lineage>
</organism>
<dbReference type="STRING" id="216938.SHELI_v1c01410"/>
<dbReference type="Gene3D" id="3.40.190.10">
    <property type="entry name" value="Periplasmic binding protein-like II"/>
    <property type="match status" value="2"/>
</dbReference>
<dbReference type="SUPFAM" id="SSF53850">
    <property type="entry name" value="Periplasmic binding protein-like II"/>
    <property type="match status" value="1"/>
</dbReference>
<dbReference type="Proteomes" id="UP000094378">
    <property type="component" value="Chromosome"/>
</dbReference>
<feature type="transmembrane region" description="Helical" evidence="8">
    <location>
        <begin position="225"/>
        <end position="247"/>
    </location>
</feature>
<dbReference type="InterPro" id="IPR000515">
    <property type="entry name" value="MetI-like"/>
</dbReference>
<dbReference type="PATRIC" id="fig|216938.3.peg.141"/>
<feature type="transmembrane region" description="Helical" evidence="8">
    <location>
        <begin position="172"/>
        <end position="196"/>
    </location>
</feature>
<dbReference type="PROSITE" id="PS50928">
    <property type="entry name" value="ABC_TM1"/>
    <property type="match status" value="1"/>
</dbReference>
<dbReference type="GO" id="GO:0005886">
    <property type="term" value="C:plasma membrane"/>
    <property type="evidence" value="ECO:0007669"/>
    <property type="project" value="UniProtKB-SubCell"/>
</dbReference>
<dbReference type="OrthoDB" id="9782004at2"/>
<evidence type="ECO:0000256" key="2">
    <source>
        <dbReference type="ARBA" id="ARBA00007069"/>
    </source>
</evidence>
<keyword evidence="4" id="KW-1003">Cell membrane</keyword>
<dbReference type="InterPro" id="IPR001188">
    <property type="entry name" value="Sperm_putr-bd"/>
</dbReference>
<accession>A0A1B3SJI2</accession>
<comment type="subcellular location">
    <subcellularLocation>
        <location evidence="1 8">Cell membrane</location>
        <topology evidence="1 8">Multi-pass membrane protein</topology>
    </subcellularLocation>
</comment>
<dbReference type="KEGG" id="shj:SHELI_v1c01410"/>
<feature type="transmembrane region" description="Helical" evidence="8">
    <location>
        <begin position="581"/>
        <end position="599"/>
    </location>
</feature>
<evidence type="ECO:0000256" key="8">
    <source>
        <dbReference type="RuleBase" id="RU363032"/>
    </source>
</evidence>
<comment type="similarity">
    <text evidence="2">Belongs to the binding-protein-dependent transport system permease family. CysTW subfamily.</text>
</comment>
<evidence type="ECO:0000259" key="11">
    <source>
        <dbReference type="PROSITE" id="PS50928"/>
    </source>
</evidence>
<feature type="coiled-coil region" evidence="9">
    <location>
        <begin position="404"/>
        <end position="455"/>
    </location>
</feature>
<gene>
    <name evidence="12" type="primary">potC</name>
    <name evidence="12" type="ORF">SHELI_v1c01410</name>
</gene>
<dbReference type="RefSeq" id="WP_069115874.1">
    <property type="nucleotide sequence ID" value="NZ_CP017015.1"/>
</dbReference>
<keyword evidence="6 8" id="KW-1133">Transmembrane helix</keyword>
<feature type="region of interest" description="Disordered" evidence="10">
    <location>
        <begin position="879"/>
        <end position="911"/>
    </location>
</feature>
<dbReference type="Gene3D" id="1.10.3720.10">
    <property type="entry name" value="MetI-like"/>
    <property type="match status" value="1"/>
</dbReference>
<evidence type="ECO:0000256" key="5">
    <source>
        <dbReference type="ARBA" id="ARBA00022692"/>
    </source>
</evidence>
<feature type="coiled-coil region" evidence="9">
    <location>
        <begin position="315"/>
        <end position="373"/>
    </location>
</feature>
<feature type="transmembrane region" description="Helical" evidence="8">
    <location>
        <begin position="9"/>
        <end position="29"/>
    </location>
</feature>
<reference evidence="12 13" key="1">
    <citation type="submission" date="2016-08" db="EMBL/GenBank/DDBJ databases">
        <title>Complete genome sequence of Spiroplasma helicoides TABS-2 (DSM 22551).</title>
        <authorList>
            <person name="Shen W.-Y."/>
            <person name="Lo W.-S."/>
            <person name="Lai Y.-C."/>
            <person name="Kuo C.-H."/>
        </authorList>
    </citation>
    <scope>NUCLEOTIDE SEQUENCE [LARGE SCALE GENOMIC DNA]</scope>
    <source>
        <strain evidence="12 13">TABS-2</strain>
    </source>
</reference>
<proteinExistence type="inferred from homology"/>
<sequence length="1040" mass="118814">MKKFLKSSYFALILLFIYIPIAVMIMFSFNSGNTVSKWESFSLDWYKTFLENSPFIKSIVVSLFVAIVSTLISIVIGVLAVIGLTRIKTKPAKSWVRIANIPLVNADVITAVGLMLFFVFAGIKFGIFSLIAAHVSFNVPYVIITVLPFMARIDKNYLDASRDLGATNTKTIWKIVLPILTPAIITAAAICFAMSFDDFIISYFTGGEQTNVSSFIYTAKRMQPYINVFGVLVVVAIVIIVLIWNTIQIIDQKTKQTKELIKKGDYKIKQINHLKNRIAYWNKCIEKQNVLRFSWNFVEWFKLKIYGLQLKALNSKNLNAKISKLEWKIARLNDEIKSETRYKTIVTKLKEKKKQIEQKIAKLGNNKKVYKLEAISIKLEHKITKYQKEIDWIKERDELDKQKALEIGEEIAELKSDLAKLSKDNKDVEWYNNKIANLTKKQKELNEGVNKAKLREAIAKLANMNSSIISNIDKKHEQWLNQKHKVFRKIAFAANIDKQIAALDKNAANYQSELDRLNALRSEKNSMIEQSYYAKISKAEDKLNKLNGEISTKKAKYFPDITAEGYVAKRKPWIQKSWKRLTMGILLVGSFGALTTAYIKNNIYDLVIGNWGSYIDPTLITDFEKENGVKINYQQYDSNESLYNKSYTFSYDIMVPSDYMVKKLAQENKLAKIDWCKVTSLQTPNYPGHGQACENKDNNPDFEPTETYDKINDTLVNILNKTQLDQTSEVILNYGIPWLWGDVRMVFNMNNPDMVDLLESKGIYNKETKETDSSKLSWNILWEAADKGFRLTLNEDPKNEFMFAFEKLFGQVQAIKPSESNHNLSKQQQIDIAEQEVKSLLAHRNVGLYGDQLTDKVHSGDFDIAVMYNGDAIYAHSGDYESEGEEGEGENSDNPSGNDENSEAEESANEMRVTNKIEGGDPDLESITMVPGAPAEYEGFESINQKTNIWSDNLVISADNRNLDLTYKFINFIYTRDSQEKIAEETGATVPLNYIVENAPYEGVLADWYKPTDDGDPFDLDTTWDNYLVDKFNNIIATKN</sequence>
<dbReference type="AlphaFoldDB" id="A0A1B3SJI2"/>
<feature type="transmembrane region" description="Helical" evidence="8">
    <location>
        <begin position="127"/>
        <end position="151"/>
    </location>
</feature>
<evidence type="ECO:0000256" key="6">
    <source>
        <dbReference type="ARBA" id="ARBA00022989"/>
    </source>
</evidence>
<keyword evidence="13" id="KW-1185">Reference proteome</keyword>
<evidence type="ECO:0000256" key="7">
    <source>
        <dbReference type="ARBA" id="ARBA00023136"/>
    </source>
</evidence>
<keyword evidence="9" id="KW-0175">Coiled coil</keyword>
<evidence type="ECO:0000256" key="9">
    <source>
        <dbReference type="SAM" id="Coils"/>
    </source>
</evidence>
<dbReference type="PANTHER" id="PTHR43848:SF2">
    <property type="entry name" value="PUTRESCINE TRANSPORT SYSTEM PERMEASE PROTEIN POTI"/>
    <property type="match status" value="1"/>
</dbReference>
<evidence type="ECO:0000256" key="3">
    <source>
        <dbReference type="ARBA" id="ARBA00022448"/>
    </source>
</evidence>
<feature type="coiled-coil region" evidence="9">
    <location>
        <begin position="493"/>
        <end position="556"/>
    </location>
</feature>